<dbReference type="EMBL" id="SMJU01000004">
    <property type="protein sequence ID" value="TDB66837.1"/>
    <property type="molecule type" value="Genomic_DNA"/>
</dbReference>
<keyword evidence="8" id="KW-1185">Reference proteome</keyword>
<dbReference type="OrthoDB" id="9808813at2"/>
<dbReference type="RefSeq" id="WP_132115882.1">
    <property type="nucleotide sequence ID" value="NZ_SMJU01000004.1"/>
</dbReference>
<keyword evidence="2" id="KW-0227">DNA damage</keyword>
<dbReference type="Pfam" id="PF00817">
    <property type="entry name" value="IMS"/>
    <property type="match status" value="1"/>
</dbReference>
<comment type="caution">
    <text evidence="7">The sequence shown here is derived from an EMBL/GenBank/DDBJ whole genome shotgun (WGS) entry which is preliminary data.</text>
</comment>
<evidence type="ECO:0000313" key="7">
    <source>
        <dbReference type="EMBL" id="TDB66837.1"/>
    </source>
</evidence>
<dbReference type="InterPro" id="IPR017961">
    <property type="entry name" value="DNA_pol_Y-fam_little_finger"/>
</dbReference>
<dbReference type="PANTHER" id="PTHR11076">
    <property type="entry name" value="DNA REPAIR POLYMERASE UMUC / TRANSFERASE FAMILY MEMBER"/>
    <property type="match status" value="1"/>
</dbReference>
<reference evidence="7 8" key="1">
    <citation type="submission" date="2019-02" db="EMBL/GenBank/DDBJ databases">
        <title>Arundinibacter roseus gen. nov., sp. nov., a new member of the family Cytophagaceae.</title>
        <authorList>
            <person name="Szuroczki S."/>
            <person name="Khayer B."/>
            <person name="Sproer C."/>
            <person name="Toumi M."/>
            <person name="Szabo A."/>
            <person name="Felfoldi T."/>
            <person name="Schumann P."/>
            <person name="Toth E."/>
        </authorList>
    </citation>
    <scope>NUCLEOTIDE SEQUENCE [LARGE SCALE GENOMIC DNA]</scope>
    <source>
        <strain evidence="7 8">DMA-k-7a</strain>
    </source>
</reference>
<dbReference type="InterPro" id="IPR050116">
    <property type="entry name" value="DNA_polymerase-Y"/>
</dbReference>
<dbReference type="Pfam" id="PF13438">
    <property type="entry name" value="DUF4113"/>
    <property type="match status" value="1"/>
</dbReference>
<dbReference type="Gene3D" id="1.10.150.20">
    <property type="entry name" value="5' to 3' exonuclease, C-terminal subdomain"/>
    <property type="match status" value="1"/>
</dbReference>
<evidence type="ECO:0000256" key="4">
    <source>
        <dbReference type="ARBA" id="ARBA00023204"/>
    </source>
</evidence>
<dbReference type="GO" id="GO:0006281">
    <property type="term" value="P:DNA repair"/>
    <property type="evidence" value="ECO:0007669"/>
    <property type="project" value="UniProtKB-KW"/>
</dbReference>
<dbReference type="GO" id="GO:0005829">
    <property type="term" value="C:cytosol"/>
    <property type="evidence" value="ECO:0007669"/>
    <property type="project" value="TreeGrafter"/>
</dbReference>
<dbReference type="SUPFAM" id="SSF56672">
    <property type="entry name" value="DNA/RNA polymerases"/>
    <property type="match status" value="1"/>
</dbReference>
<organism evidence="7 8">
    <name type="scientific">Arundinibacter roseus</name>
    <dbReference type="NCBI Taxonomy" id="2070510"/>
    <lineage>
        <taxon>Bacteria</taxon>
        <taxon>Pseudomonadati</taxon>
        <taxon>Bacteroidota</taxon>
        <taxon>Cytophagia</taxon>
        <taxon>Cytophagales</taxon>
        <taxon>Spirosomataceae</taxon>
        <taxon>Arundinibacter</taxon>
    </lineage>
</organism>
<evidence type="ECO:0000313" key="8">
    <source>
        <dbReference type="Proteomes" id="UP000295706"/>
    </source>
</evidence>
<feature type="domain" description="UmuC" evidence="6">
    <location>
        <begin position="2"/>
        <end position="185"/>
    </location>
</feature>
<dbReference type="InterPro" id="IPR025188">
    <property type="entry name" value="DUF4113"/>
</dbReference>
<dbReference type="Gene3D" id="3.40.1170.60">
    <property type="match status" value="1"/>
</dbReference>
<dbReference type="GO" id="GO:0003887">
    <property type="term" value="F:DNA-directed DNA polymerase activity"/>
    <property type="evidence" value="ECO:0007669"/>
    <property type="project" value="TreeGrafter"/>
</dbReference>
<dbReference type="Proteomes" id="UP000295706">
    <property type="component" value="Unassembled WGS sequence"/>
</dbReference>
<gene>
    <name evidence="7" type="ORF">EZE20_06845</name>
</gene>
<dbReference type="PANTHER" id="PTHR11076:SF34">
    <property type="entry name" value="PROTEIN UMUC"/>
    <property type="match status" value="1"/>
</dbReference>
<proteinExistence type="inferred from homology"/>
<dbReference type="InterPro" id="IPR001126">
    <property type="entry name" value="UmuC"/>
</dbReference>
<name>A0A4R4KFS4_9BACT</name>
<evidence type="ECO:0000256" key="2">
    <source>
        <dbReference type="ARBA" id="ARBA00022763"/>
    </source>
</evidence>
<keyword evidence="4" id="KW-0234">DNA repair</keyword>
<dbReference type="GO" id="GO:0009432">
    <property type="term" value="P:SOS response"/>
    <property type="evidence" value="ECO:0007669"/>
    <property type="project" value="UniProtKB-KW"/>
</dbReference>
<evidence type="ECO:0000259" key="6">
    <source>
        <dbReference type="PROSITE" id="PS50173"/>
    </source>
</evidence>
<dbReference type="InterPro" id="IPR043128">
    <property type="entry name" value="Rev_trsase/Diguanyl_cyclase"/>
</dbReference>
<evidence type="ECO:0000256" key="3">
    <source>
        <dbReference type="ARBA" id="ARBA00023199"/>
    </source>
</evidence>
<protein>
    <submittedName>
        <fullName evidence="7">Y-family DNA polymerase</fullName>
    </submittedName>
</protein>
<dbReference type="GO" id="GO:0042276">
    <property type="term" value="P:error-prone translesion synthesis"/>
    <property type="evidence" value="ECO:0007669"/>
    <property type="project" value="TreeGrafter"/>
</dbReference>
<dbReference type="AlphaFoldDB" id="A0A4R4KFS4"/>
<dbReference type="InterPro" id="IPR043502">
    <property type="entry name" value="DNA/RNA_pol_sf"/>
</dbReference>
<dbReference type="GO" id="GO:0003684">
    <property type="term" value="F:damaged DNA binding"/>
    <property type="evidence" value="ECO:0007669"/>
    <property type="project" value="InterPro"/>
</dbReference>
<dbReference type="Gene3D" id="3.30.70.270">
    <property type="match status" value="1"/>
</dbReference>
<keyword evidence="5" id="KW-0742">SOS response</keyword>
<sequence length="419" mass="48084">MYALIDCNNFYASCERVFDPKLNGKPMVVLSNNDGCVIARSNEAKALGIEMGAPAFLNEELFRKNNIHVFSSNYALYGDMSARVMRVIFDLVPALEIYSIDEAFVDLGQMPYENLTDLAFKIRNTVYQYTGIPVCVGVAPTKTLAKIANRIAKKRTDNGIFIIDSEAIQEQALSLTKLEDVWGIGRQYTKLLQQHNVHTALDLALTDIGWIKKHMSIVGERMVRELCGQPCYRLEDQPQAKKGICTSRSFGKAVTEFKILEEAIATFTARCAEKLRRQHSAANLMHVFVFTNYHKPEQPQYYGNRVIHFPMASNSTMEMISYAMKALKIIFRENYHYKKAGIMVSGIVPEGQVQTDLFVMDPNRRERDRKAMAVLDKLNRRMGRDTIKVAKMGYNRSWHLRQEKRSLRYTTRWEEMLEV</sequence>
<comment type="similarity">
    <text evidence="1">Belongs to the DNA polymerase type-Y family.</text>
</comment>
<accession>A0A4R4KFS4</accession>
<evidence type="ECO:0000256" key="1">
    <source>
        <dbReference type="ARBA" id="ARBA00010945"/>
    </source>
</evidence>
<dbReference type="Pfam" id="PF11799">
    <property type="entry name" value="IMS_C"/>
    <property type="match status" value="1"/>
</dbReference>
<dbReference type="CDD" id="cd01700">
    <property type="entry name" value="PolY_Pol_V_umuC"/>
    <property type="match status" value="1"/>
</dbReference>
<dbReference type="PROSITE" id="PS50173">
    <property type="entry name" value="UMUC"/>
    <property type="match status" value="1"/>
</dbReference>
<evidence type="ECO:0000256" key="5">
    <source>
        <dbReference type="ARBA" id="ARBA00023236"/>
    </source>
</evidence>
<keyword evidence="3" id="KW-0741">SOS mutagenesis</keyword>